<reference evidence="1" key="1">
    <citation type="submission" date="2019-06" db="EMBL/GenBank/DDBJ databases">
        <authorList>
            <person name="Le Quere A."/>
            <person name="Colella S."/>
        </authorList>
    </citation>
    <scope>NUCLEOTIDE SEQUENCE</scope>
    <source>
        <strain evidence="1">EmedicaeMD41</strain>
    </source>
</reference>
<proteinExistence type="predicted"/>
<dbReference type="AlphaFoldDB" id="A0A508WW18"/>
<name>A0A508WW18_9HYPH</name>
<dbReference type="Proteomes" id="UP000507954">
    <property type="component" value="Unassembled WGS sequence"/>
</dbReference>
<gene>
    <name evidence="1" type="ORF">EMEDMD4_1390002</name>
    <name evidence="2" type="ORF">EMEDMD4_420041</name>
</gene>
<evidence type="ECO:0000313" key="1">
    <source>
        <dbReference type="EMBL" id="VTZ60208.1"/>
    </source>
</evidence>
<dbReference type="EMBL" id="CABFNB010000045">
    <property type="protein sequence ID" value="VTZ60208.1"/>
    <property type="molecule type" value="Genomic_DNA"/>
</dbReference>
<protein>
    <submittedName>
        <fullName evidence="1">Uncharacterized protein</fullName>
    </submittedName>
</protein>
<sequence>MLNASLLQAADAARMPDEGRKTRLLVALHKNGASLAAIAEITMDNRKRRTGSGVVFDLKQGVRAHVLPVLRVEPCNDGSVAHCG</sequence>
<evidence type="ECO:0000313" key="2">
    <source>
        <dbReference type="EMBL" id="VTZ62602.1"/>
    </source>
</evidence>
<dbReference type="EMBL" id="CABFNB010000109">
    <property type="protein sequence ID" value="VTZ62602.1"/>
    <property type="molecule type" value="Genomic_DNA"/>
</dbReference>
<organism evidence="1">
    <name type="scientific">Sinorhizobium medicae</name>
    <dbReference type="NCBI Taxonomy" id="110321"/>
    <lineage>
        <taxon>Bacteria</taxon>
        <taxon>Pseudomonadati</taxon>
        <taxon>Pseudomonadota</taxon>
        <taxon>Alphaproteobacteria</taxon>
        <taxon>Hyphomicrobiales</taxon>
        <taxon>Rhizobiaceae</taxon>
        <taxon>Sinorhizobium/Ensifer group</taxon>
        <taxon>Sinorhizobium</taxon>
    </lineage>
</organism>
<accession>A0A508WW18</accession>